<reference evidence="4" key="1">
    <citation type="submission" date="2016-10" db="EMBL/GenBank/DDBJ databases">
        <authorList>
            <person name="Varghese N."/>
            <person name="Submissions S."/>
        </authorList>
    </citation>
    <scope>NUCLEOTIDE SEQUENCE [LARGE SCALE GENOMIC DNA]</scope>
    <source>
        <strain evidence="4">CGMCC 1.3431</strain>
    </source>
</reference>
<dbReference type="AlphaFoldDB" id="A0A1G4T0W3"/>
<evidence type="ECO:0000259" key="2">
    <source>
        <dbReference type="SMART" id="SM00978"/>
    </source>
</evidence>
<dbReference type="EMBL" id="FMTS01000006">
    <property type="protein sequence ID" value="SCW75038.1"/>
    <property type="molecule type" value="Genomic_DNA"/>
</dbReference>
<dbReference type="InterPro" id="IPR007379">
    <property type="entry name" value="Tim44-like_dom"/>
</dbReference>
<evidence type="ECO:0000313" key="4">
    <source>
        <dbReference type="Proteomes" id="UP000199150"/>
    </source>
</evidence>
<dbReference type="Proteomes" id="UP000199150">
    <property type="component" value="Unassembled WGS sequence"/>
</dbReference>
<dbReference type="InterPro" id="IPR032710">
    <property type="entry name" value="NTF2-like_dom_sf"/>
</dbReference>
<dbReference type="Pfam" id="PF04280">
    <property type="entry name" value="Tim44"/>
    <property type="match status" value="1"/>
</dbReference>
<accession>A0A1G4T0W3</accession>
<dbReference type="STRING" id="260084.SAMN02927928_3111"/>
<evidence type="ECO:0000313" key="3">
    <source>
        <dbReference type="EMBL" id="SCW75038.1"/>
    </source>
</evidence>
<dbReference type="Gene3D" id="3.10.450.240">
    <property type="match status" value="1"/>
</dbReference>
<keyword evidence="1" id="KW-0812">Transmembrane</keyword>
<keyword evidence="1" id="KW-1133">Transmembrane helix</keyword>
<gene>
    <name evidence="3" type="ORF">SAMN02927928_3111</name>
</gene>
<name>A0A1G4T0W3_9CAUL</name>
<organism evidence="3 4">
    <name type="scientific">Asticcacaulis taihuensis</name>
    <dbReference type="NCBI Taxonomy" id="260084"/>
    <lineage>
        <taxon>Bacteria</taxon>
        <taxon>Pseudomonadati</taxon>
        <taxon>Pseudomonadota</taxon>
        <taxon>Alphaproteobacteria</taxon>
        <taxon>Caulobacterales</taxon>
        <taxon>Caulobacteraceae</taxon>
        <taxon>Asticcacaulis</taxon>
    </lineage>
</organism>
<feature type="transmembrane region" description="Helical" evidence="1">
    <location>
        <begin position="20"/>
        <end position="40"/>
    </location>
</feature>
<proteinExistence type="predicted"/>
<protein>
    <submittedName>
        <fullName evidence="3">Predicted lipid-binding transport protein, Tim44 family</fullName>
    </submittedName>
</protein>
<sequence length="240" mass="26992">MAAGPKKPDSKTEETFPVNTQVIALVVFAVLAVVILLQLYNVLGRKTGFRPEEKPAGPKGEELDAAVRAERVPEGMRMPNLETLKTRDVNFNEINFLEKARETYEQVVIAFHKGELDPIRERLSERVLTSFRDAIGLRTGAPKDTVSFVDTPKADLDLIDFKEDLAQIRVRFLSELAYEEVVVPDEATDAAVPVTTPDKKSEPAKPHRTYKRTAEYWTFQKVMKNPANPWLLTKVEAAKA</sequence>
<evidence type="ECO:0000256" key="1">
    <source>
        <dbReference type="SAM" id="Phobius"/>
    </source>
</evidence>
<keyword evidence="4" id="KW-1185">Reference proteome</keyword>
<dbReference type="NCBIfam" id="NF033779">
    <property type="entry name" value="Tim44_TimA_adap"/>
    <property type="match status" value="1"/>
</dbReference>
<dbReference type="SUPFAM" id="SSF54427">
    <property type="entry name" value="NTF2-like"/>
    <property type="match status" value="1"/>
</dbReference>
<feature type="domain" description="Tim44-like" evidence="2">
    <location>
        <begin position="77"/>
        <end position="237"/>
    </location>
</feature>
<keyword evidence="1" id="KW-0472">Membrane</keyword>
<dbReference type="SMART" id="SM00978">
    <property type="entry name" value="Tim44"/>
    <property type="match status" value="1"/>
</dbReference>